<comment type="caution">
    <text evidence="2">The sequence shown here is derived from an EMBL/GenBank/DDBJ whole genome shotgun (WGS) entry which is preliminary data.</text>
</comment>
<gene>
    <name evidence="2" type="ORF">CLO192961_LOCUS384070</name>
</gene>
<keyword evidence="3" id="KW-1185">Reference proteome</keyword>
<evidence type="ECO:0000256" key="1">
    <source>
        <dbReference type="SAM" id="MobiDB-lite"/>
    </source>
</evidence>
<evidence type="ECO:0000313" key="2">
    <source>
        <dbReference type="EMBL" id="VUC34522.1"/>
    </source>
</evidence>
<accession>A0ABY6UTG8</accession>
<organism evidence="2 3">
    <name type="scientific">Bionectria ochroleuca</name>
    <name type="common">Gliocladium roseum</name>
    <dbReference type="NCBI Taxonomy" id="29856"/>
    <lineage>
        <taxon>Eukaryota</taxon>
        <taxon>Fungi</taxon>
        <taxon>Dikarya</taxon>
        <taxon>Ascomycota</taxon>
        <taxon>Pezizomycotina</taxon>
        <taxon>Sordariomycetes</taxon>
        <taxon>Hypocreomycetidae</taxon>
        <taxon>Hypocreales</taxon>
        <taxon>Bionectriaceae</taxon>
        <taxon>Clonostachys</taxon>
    </lineage>
</organism>
<proteinExistence type="predicted"/>
<reference evidence="2 3" key="1">
    <citation type="submission" date="2019-06" db="EMBL/GenBank/DDBJ databases">
        <authorList>
            <person name="Broberg M."/>
        </authorList>
    </citation>
    <scope>NUCLEOTIDE SEQUENCE [LARGE SCALE GENOMIC DNA]</scope>
</reference>
<evidence type="ECO:0000313" key="3">
    <source>
        <dbReference type="Proteomes" id="UP000766486"/>
    </source>
</evidence>
<feature type="region of interest" description="Disordered" evidence="1">
    <location>
        <begin position="1"/>
        <end position="33"/>
    </location>
</feature>
<dbReference type="EMBL" id="CABFNS010000888">
    <property type="protein sequence ID" value="VUC34522.1"/>
    <property type="molecule type" value="Genomic_DNA"/>
</dbReference>
<feature type="compositionally biased region" description="Acidic residues" evidence="1">
    <location>
        <begin position="7"/>
        <end position="17"/>
    </location>
</feature>
<feature type="compositionally biased region" description="Polar residues" evidence="1">
    <location>
        <begin position="19"/>
        <end position="29"/>
    </location>
</feature>
<name>A0ABY6UTG8_BIOOC</name>
<protein>
    <submittedName>
        <fullName evidence="2">Uncharacterized protein</fullName>
    </submittedName>
</protein>
<dbReference type="Proteomes" id="UP000766486">
    <property type="component" value="Unassembled WGS sequence"/>
</dbReference>
<sequence length="64" mass="7463">MKRSWENDDERSQDDDQINTHIDQSQLSSKPALCKGPFQSIPIQKQSDTYLQRYIIVEPAQARN</sequence>